<feature type="transmembrane region" description="Helical" evidence="2">
    <location>
        <begin position="51"/>
        <end position="73"/>
    </location>
</feature>
<feature type="compositionally biased region" description="Polar residues" evidence="1">
    <location>
        <begin position="540"/>
        <end position="551"/>
    </location>
</feature>
<feature type="region of interest" description="Disordered" evidence="1">
    <location>
        <begin position="355"/>
        <end position="384"/>
    </location>
</feature>
<gene>
    <name evidence="3" type="ORF">I316_07419</name>
</gene>
<feature type="compositionally biased region" description="Low complexity" evidence="1">
    <location>
        <begin position="457"/>
        <end position="470"/>
    </location>
</feature>
<feature type="transmembrane region" description="Helical" evidence="2">
    <location>
        <begin position="277"/>
        <end position="298"/>
    </location>
</feature>
<evidence type="ECO:0000313" key="3">
    <source>
        <dbReference type="EMBL" id="OCF30894.1"/>
    </source>
</evidence>
<dbReference type="OrthoDB" id="3251871at2759"/>
<reference evidence="4" key="2">
    <citation type="submission" date="2013-12" db="EMBL/GenBank/DDBJ databases">
        <title>Evolution of pathogenesis and genome organization in the Tremellales.</title>
        <authorList>
            <person name="Cuomo C."/>
            <person name="Litvintseva A."/>
            <person name="Heitman J."/>
            <person name="Chen Y."/>
            <person name="Sun S."/>
            <person name="Springer D."/>
            <person name="Dromer F."/>
            <person name="Young S."/>
            <person name="Zeng Q."/>
            <person name="Chapman S."/>
            <person name="Gujja S."/>
            <person name="Saif S."/>
            <person name="Birren B."/>
        </authorList>
    </citation>
    <scope>NUCLEOTIDE SEQUENCE [LARGE SCALE GENOMIC DNA]</scope>
    <source>
        <strain evidence="4">BCC8398</strain>
    </source>
</reference>
<evidence type="ECO:0000313" key="4">
    <source>
        <dbReference type="Proteomes" id="UP000092666"/>
    </source>
</evidence>
<dbReference type="Proteomes" id="UP000092666">
    <property type="component" value="Unassembled WGS sequence"/>
</dbReference>
<keyword evidence="4" id="KW-1185">Reference proteome</keyword>
<name>A0A1B9GIJ1_9TREE</name>
<feature type="transmembrane region" description="Helical" evidence="2">
    <location>
        <begin position="12"/>
        <end position="39"/>
    </location>
</feature>
<feature type="transmembrane region" description="Helical" evidence="2">
    <location>
        <begin position="310"/>
        <end position="334"/>
    </location>
</feature>
<organism evidence="3 4">
    <name type="scientific">Kwoniella heveanensis BCC8398</name>
    <dbReference type="NCBI Taxonomy" id="1296120"/>
    <lineage>
        <taxon>Eukaryota</taxon>
        <taxon>Fungi</taxon>
        <taxon>Dikarya</taxon>
        <taxon>Basidiomycota</taxon>
        <taxon>Agaricomycotina</taxon>
        <taxon>Tremellomycetes</taxon>
        <taxon>Tremellales</taxon>
        <taxon>Cryptococcaceae</taxon>
        <taxon>Kwoniella</taxon>
    </lineage>
</organism>
<keyword evidence="2" id="KW-0812">Transmembrane</keyword>
<dbReference type="EMBL" id="KI669514">
    <property type="protein sequence ID" value="OCF30894.1"/>
    <property type="molecule type" value="Genomic_DNA"/>
</dbReference>
<dbReference type="STRING" id="1296120.A0A1B9GIJ1"/>
<sequence length="587" mass="64164">MFYEITEYDIRYWNAMAGIAAGIALILALFVLGSALWIHQYKGARHVLDRISFRIVLWSMAWEIVYSVNYLIVCGRPEFVEWYAKTRACIGGAYVMIGTIGVNNWLCTCIAINLMMSICFNRNPISLGLEKWYVIGSTVLGLGVPIAPAALGHLGYDPDFGTCHGSSDSLPDYRPATASVFLTMVCLIKHGRATKKLLLGGNTLNREIHRVTLSDESDGTGQTSSGSWCLPPVLMRRDCTQDSQRGKAKLVRLGRRRRARLGARTLQDRLLEIALKISLYPVALIIVNGILTAGDLYLTITGGVNSRSDFILFLVYNFLYGGRGIIFACLGIFVDPCLARGFKAVLRLRREERRKQNSDLEQDATPHANVMSVGRQEKQPRLSGKLVSNRVKGTTVSVDPACNEFESTALDQLASLRYGQNESIDLNSGREGTSQNSSSMMPQLVVTFPDGRRSFTNGNENDAAAENASGGVEGDKHEATEDGIGSGTLGSAQSPPKTKAGVASSSLATEQAGLVVRGSPGPRRSPLGVNENARSRRSSEVYQDSARQSQDQPPPTMLIRRGSDRLVTGTLECEEVERLFQEAQAKL</sequence>
<evidence type="ECO:0000256" key="1">
    <source>
        <dbReference type="SAM" id="MobiDB-lite"/>
    </source>
</evidence>
<protein>
    <submittedName>
        <fullName evidence="3">Uncharacterized protein</fullName>
    </submittedName>
</protein>
<dbReference type="AlphaFoldDB" id="A0A1B9GIJ1"/>
<accession>A0A1B9GIJ1</accession>
<keyword evidence="2" id="KW-0472">Membrane</keyword>
<feature type="transmembrane region" description="Helical" evidence="2">
    <location>
        <begin position="93"/>
        <end position="120"/>
    </location>
</feature>
<feature type="region of interest" description="Disordered" evidence="1">
    <location>
        <begin position="450"/>
        <end position="563"/>
    </location>
</feature>
<reference evidence="3 4" key="1">
    <citation type="submission" date="2013-07" db="EMBL/GenBank/DDBJ databases">
        <title>The Genome Sequence of Cryptococcus heveanensis BCC8398.</title>
        <authorList>
            <consortium name="The Broad Institute Genome Sequencing Platform"/>
            <person name="Cuomo C."/>
            <person name="Litvintseva A."/>
            <person name="Chen Y."/>
            <person name="Heitman J."/>
            <person name="Sun S."/>
            <person name="Springer D."/>
            <person name="Dromer F."/>
            <person name="Young S.K."/>
            <person name="Zeng Q."/>
            <person name="Gargeya S."/>
            <person name="Fitzgerald M."/>
            <person name="Abouelleil A."/>
            <person name="Alvarado L."/>
            <person name="Berlin A.M."/>
            <person name="Chapman S.B."/>
            <person name="Dewar J."/>
            <person name="Goldberg J."/>
            <person name="Griggs A."/>
            <person name="Gujja S."/>
            <person name="Hansen M."/>
            <person name="Howarth C."/>
            <person name="Imamovic A."/>
            <person name="Larimer J."/>
            <person name="McCowan C."/>
            <person name="Murphy C."/>
            <person name="Pearson M."/>
            <person name="Priest M."/>
            <person name="Roberts A."/>
            <person name="Saif S."/>
            <person name="Shea T."/>
            <person name="Sykes S."/>
            <person name="Wortman J."/>
            <person name="Nusbaum C."/>
            <person name="Birren B."/>
        </authorList>
    </citation>
    <scope>NUCLEOTIDE SEQUENCE [LARGE SCALE GENOMIC DNA]</scope>
    <source>
        <strain evidence="3 4">BCC8398</strain>
    </source>
</reference>
<feature type="transmembrane region" description="Helical" evidence="2">
    <location>
        <begin position="132"/>
        <end position="153"/>
    </location>
</feature>
<proteinExistence type="predicted"/>
<keyword evidence="2" id="KW-1133">Transmembrane helix</keyword>
<evidence type="ECO:0000256" key="2">
    <source>
        <dbReference type="SAM" id="Phobius"/>
    </source>
</evidence>